<dbReference type="Proteomes" id="UP000235584">
    <property type="component" value="Chromosome"/>
</dbReference>
<protein>
    <submittedName>
        <fullName evidence="1">Uncharacterized protein</fullName>
    </submittedName>
</protein>
<dbReference type="KEGG" id="bsto:C0V70_03895"/>
<organism evidence="1 2">
    <name type="scientific">Bacteriovorax stolpii</name>
    <name type="common">Bdellovibrio stolpii</name>
    <dbReference type="NCBI Taxonomy" id="960"/>
    <lineage>
        <taxon>Bacteria</taxon>
        <taxon>Pseudomonadati</taxon>
        <taxon>Bdellovibrionota</taxon>
        <taxon>Bacteriovoracia</taxon>
        <taxon>Bacteriovoracales</taxon>
        <taxon>Bacteriovoracaceae</taxon>
        <taxon>Bacteriovorax</taxon>
    </lineage>
</organism>
<name>A0A2K9NQD4_BACTC</name>
<accession>A0A2K9NQD4</accession>
<dbReference type="EMBL" id="CP025704">
    <property type="protein sequence ID" value="AUN97265.1"/>
    <property type="molecule type" value="Genomic_DNA"/>
</dbReference>
<evidence type="ECO:0000313" key="1">
    <source>
        <dbReference type="EMBL" id="AUN97265.1"/>
    </source>
</evidence>
<proteinExistence type="predicted"/>
<dbReference type="AlphaFoldDB" id="A0A2K9NQD4"/>
<keyword evidence="2" id="KW-1185">Reference proteome</keyword>
<evidence type="ECO:0000313" key="2">
    <source>
        <dbReference type="Proteomes" id="UP000235584"/>
    </source>
</evidence>
<dbReference type="RefSeq" id="WP_102242560.1">
    <property type="nucleotide sequence ID" value="NZ_CP025704.1"/>
</dbReference>
<reference evidence="1 2" key="1">
    <citation type="submission" date="2018-01" db="EMBL/GenBank/DDBJ databases">
        <title>Complete genome sequence of Bacteriovorax stolpii DSM12778.</title>
        <authorList>
            <person name="Tang B."/>
            <person name="Chang J."/>
        </authorList>
    </citation>
    <scope>NUCLEOTIDE SEQUENCE [LARGE SCALE GENOMIC DNA]</scope>
    <source>
        <strain evidence="1 2">DSM 12778</strain>
    </source>
</reference>
<gene>
    <name evidence="1" type="ORF">C0V70_03895</name>
</gene>
<sequence>MKAILLSFLILGSNVVLADTLICSNEEVTASLESGILNVNGVSLECLETEGAVCTAINFETVETTVLTYKKESNTATLELMPAPGNGQIQSIELLCR</sequence>